<keyword evidence="3" id="KW-1185">Reference proteome</keyword>
<organism evidence="2 3">
    <name type="scientific">Galbibacter pacificus</name>
    <dbReference type="NCBI Taxonomy" id="2996052"/>
    <lineage>
        <taxon>Bacteria</taxon>
        <taxon>Pseudomonadati</taxon>
        <taxon>Bacteroidota</taxon>
        <taxon>Flavobacteriia</taxon>
        <taxon>Flavobacteriales</taxon>
        <taxon>Flavobacteriaceae</taxon>
        <taxon>Galbibacter</taxon>
    </lineage>
</organism>
<gene>
    <name evidence="2" type="ORF">OSR52_02010</name>
</gene>
<keyword evidence="1" id="KW-1133">Transmembrane helix</keyword>
<evidence type="ECO:0000256" key="1">
    <source>
        <dbReference type="SAM" id="Phobius"/>
    </source>
</evidence>
<keyword evidence="1" id="KW-0812">Transmembrane</keyword>
<protein>
    <submittedName>
        <fullName evidence="2">Uncharacterized protein</fullName>
    </submittedName>
</protein>
<reference evidence="2" key="1">
    <citation type="submission" date="2022-11" db="EMBL/GenBank/DDBJ databases">
        <title>High-quality draft genome sequence of Galbibacter sp. strain CMA-7.</title>
        <authorList>
            <person name="Wei L."/>
            <person name="Dong C."/>
            <person name="Shao Z."/>
        </authorList>
    </citation>
    <scope>NUCLEOTIDE SEQUENCE</scope>
    <source>
        <strain evidence="2">CMA-7</strain>
    </source>
</reference>
<sequence>MFSLSAITAPFWHIFFEKGADDGLFGFSSTRSFLYTFGTHYILFGLSMFTFWVIGFIPDKNLSVKRLSDMINILFCSVALYYLFYVFIDSNSPYPDYVYEIANITCSLFISFLIFKLFNNYRIKRLQEKKEADEFVENAFSFINEVNKSLIQ</sequence>
<evidence type="ECO:0000313" key="3">
    <source>
        <dbReference type="Proteomes" id="UP001153642"/>
    </source>
</evidence>
<feature type="transmembrane region" description="Helical" evidence="1">
    <location>
        <begin position="70"/>
        <end position="88"/>
    </location>
</feature>
<dbReference type="Proteomes" id="UP001153642">
    <property type="component" value="Unassembled WGS sequence"/>
</dbReference>
<accession>A0ABT6FMY4</accession>
<comment type="caution">
    <text evidence="2">The sequence shown here is derived from an EMBL/GenBank/DDBJ whole genome shotgun (WGS) entry which is preliminary data.</text>
</comment>
<dbReference type="EMBL" id="JAPMUA010000001">
    <property type="protein sequence ID" value="MDG3584625.1"/>
    <property type="molecule type" value="Genomic_DNA"/>
</dbReference>
<feature type="transmembrane region" description="Helical" evidence="1">
    <location>
        <begin position="100"/>
        <end position="119"/>
    </location>
</feature>
<dbReference type="RefSeq" id="WP_277898383.1">
    <property type="nucleotide sequence ID" value="NZ_JAPMUA010000001.1"/>
</dbReference>
<proteinExistence type="predicted"/>
<feature type="transmembrane region" description="Helical" evidence="1">
    <location>
        <begin position="33"/>
        <end position="58"/>
    </location>
</feature>
<evidence type="ECO:0000313" key="2">
    <source>
        <dbReference type="EMBL" id="MDG3584625.1"/>
    </source>
</evidence>
<keyword evidence="1" id="KW-0472">Membrane</keyword>
<name>A0ABT6FMY4_9FLAO</name>